<organism evidence="1 2">
    <name type="scientific">Streptomyces globisporus C-1027</name>
    <dbReference type="NCBI Taxonomy" id="1172567"/>
    <lineage>
        <taxon>Bacteria</taxon>
        <taxon>Bacillati</taxon>
        <taxon>Actinomycetota</taxon>
        <taxon>Actinomycetes</taxon>
        <taxon>Kitasatosporales</taxon>
        <taxon>Streptomycetaceae</taxon>
        <taxon>Streptomyces</taxon>
    </lineage>
</organism>
<dbReference type="Proteomes" id="UP000064183">
    <property type="component" value="Plasmid SGLP1"/>
</dbReference>
<protein>
    <submittedName>
        <fullName evidence="1">Uncharacterized protein</fullName>
    </submittedName>
</protein>
<geneLocation type="plasmid" evidence="1 2">
    <name>SGLP1</name>
</geneLocation>
<evidence type="ECO:0000313" key="1">
    <source>
        <dbReference type="EMBL" id="ALU98479.1"/>
    </source>
</evidence>
<dbReference type="Pfam" id="PF19692">
    <property type="entry name" value="DUF6193"/>
    <property type="match status" value="1"/>
</dbReference>
<evidence type="ECO:0000313" key="2">
    <source>
        <dbReference type="Proteomes" id="UP000064183"/>
    </source>
</evidence>
<dbReference type="KEGG" id="sgb:WQO_34100"/>
<sequence>MAEKTVVEKTWLGILNKLPGARRGEPAVIEAAYAEPRLRALFPLPSHGALTLHRNTEFPWSNDLPFIVGDATECIVYAPLHASERVLGESLTPREAAALVVAHLPDDCGPTFEGPWPPPRDLTD</sequence>
<reference evidence="1 2" key="1">
    <citation type="journal article" date="2012" name="J. Bacteriol.">
        <title>Draft genome sequence of Streptomyces globisporus C-1027, which produces an antitumor antibiotic consisting of a nine-membered enediyne with a chromoprotein.</title>
        <authorList>
            <person name="Wang L."/>
            <person name="Wang S."/>
            <person name="He Q."/>
            <person name="Yu T."/>
            <person name="Li Q."/>
            <person name="Hong B."/>
        </authorList>
    </citation>
    <scope>NUCLEOTIDE SEQUENCE [LARGE SCALE GENOMIC DNA]</scope>
    <source>
        <strain evidence="1 2">C-1027</strain>
        <plasmid evidence="1 2">SGLP1</plasmid>
    </source>
</reference>
<dbReference type="EMBL" id="CP013739">
    <property type="protein sequence ID" value="ALU98479.1"/>
    <property type="molecule type" value="Genomic_DNA"/>
</dbReference>
<keyword evidence="1" id="KW-0614">Plasmid</keyword>
<gene>
    <name evidence="1" type="ORF">WQO_34100</name>
</gene>
<dbReference type="GeneID" id="27787480"/>
<accession>A0A0U3MQB1</accession>
<dbReference type="InterPro" id="IPR045682">
    <property type="entry name" value="DUF6193"/>
</dbReference>
<dbReference type="AlphaFoldDB" id="A0A0U3MQB1"/>
<name>A0A0U3MQB1_STRGL</name>
<dbReference type="RefSeq" id="WP_010064696.1">
    <property type="nucleotide sequence ID" value="NZ_CP013739.1"/>
</dbReference>
<proteinExistence type="predicted"/>